<evidence type="ECO:0000259" key="6">
    <source>
        <dbReference type="Pfam" id="PF00134"/>
    </source>
</evidence>
<proteinExistence type="inferred from homology"/>
<protein>
    <recommendedName>
        <fullName evidence="6">Cyclin N-terminal domain-containing protein</fullName>
    </recommendedName>
</protein>
<feature type="region of interest" description="Disordered" evidence="5">
    <location>
        <begin position="509"/>
        <end position="530"/>
    </location>
</feature>
<comment type="caution">
    <text evidence="7">The sequence shown here is derived from an EMBL/GenBank/DDBJ whole genome shotgun (WGS) entry which is preliminary data.</text>
</comment>
<dbReference type="PANTHER" id="PTHR22896">
    <property type="entry name" value="CDK5 AND ABL1 ENZYME SUBSTRATE 1"/>
    <property type="match status" value="1"/>
</dbReference>
<dbReference type="InterPro" id="IPR012388">
    <property type="entry name" value="CABLES1/2"/>
</dbReference>
<sequence length="834" mass="91860">MAATVKRQQSRRRLAAITFLSNISLDGSHRDTNLGVVFNVNIHQTSSPDVVHHQMIHGNCMIDHPHLNLDHDHHIYNGLDNKENTKTMVLATTTTKAMDIQRRRDDFSATRSMTFDGSNYGHHNHHQNTCNAVGMSIMTNGPKTSSSVYSGASSLSSEGSPPENHFHICVDPAIDPDDDEDDVYDDENDCDIKKRQRTISSQHSDSSSLCYECQHCSIGERNQLQVDHNLLKPNGLSTSIANSTNSSLYNESQLEQCDSSMVTISNGHLTTSTTTTGGDSDSPKIGPFGSLENLGYSNSVGKLSGCGGGSTTAVSSGYRFRATSFSSYRSSSANSHHSSINFPTNSAPVRCGRNYHDQTCCLVKNKPIKDERIIFVTSKTRGPIGIFSSLSMNHVKRASQRDAHHHHHHHGSRSDAKESVHHLSSNNKRQTRYISGSRQLSTIADGESSINLLAQLGFDNEHEISFISLLNNGEGTTRPNTISEAIAFNNSIIMNRSNYLMSLGPEQIGKHGQTSPNTTTSFNPNGSIQPMSPLISSSGSLISNVDLNLIPLTASRANSFQNESMSSIDSVSSSSPSSSVNGTIEQPTLLSPTHKQQQGGSKQSLNNDQSSATITPGTAAITPTHTPGSSLMVDCLTMNWPYFAATATNFPSTVKEFVYHPYLLDDPELIAGKHSTLLTFSTFMTSIIDYVKPQDLKKELNDKFRERFPYIQLTLSKLRSLKKEMCKIARNECNLDFLTIAQAYVYFEKLILKSLINKQNRKLCAGACLLLSAKLNDIKGPDLKTLMEKIESLFRLNRKELLQTEFGVLVALEFGLLTPAWEISPHYQRLVYES</sequence>
<feature type="compositionally biased region" description="Low complexity" evidence="5">
    <location>
        <begin position="514"/>
        <end position="525"/>
    </location>
</feature>
<dbReference type="EMBL" id="JAPWDV010000003">
    <property type="protein sequence ID" value="KAJ6217949.1"/>
    <property type="molecule type" value="Genomic_DNA"/>
</dbReference>
<dbReference type="SUPFAM" id="SSF47954">
    <property type="entry name" value="Cyclin-like"/>
    <property type="match status" value="1"/>
</dbReference>
<dbReference type="InterPro" id="IPR006671">
    <property type="entry name" value="Cyclin_N"/>
</dbReference>
<feature type="compositionally biased region" description="Low complexity" evidence="5">
    <location>
        <begin position="145"/>
        <end position="160"/>
    </location>
</feature>
<evidence type="ECO:0000256" key="2">
    <source>
        <dbReference type="ARBA" id="ARBA00022553"/>
    </source>
</evidence>
<dbReference type="GO" id="GO:0005829">
    <property type="term" value="C:cytosol"/>
    <property type="evidence" value="ECO:0007669"/>
    <property type="project" value="UniProtKB-ARBA"/>
</dbReference>
<feature type="compositionally biased region" description="Polar residues" evidence="5">
    <location>
        <begin position="580"/>
        <end position="611"/>
    </location>
</feature>
<accession>A0A9Q0M2R3</accession>
<dbReference type="OMA" id="HEISFIS"/>
<feature type="compositionally biased region" description="Basic residues" evidence="5">
    <location>
        <begin position="396"/>
        <end position="411"/>
    </location>
</feature>
<dbReference type="Gene3D" id="1.10.472.10">
    <property type="entry name" value="Cyclin-like"/>
    <property type="match status" value="1"/>
</dbReference>
<feature type="region of interest" description="Disordered" evidence="5">
    <location>
        <begin position="396"/>
        <end position="434"/>
    </location>
</feature>
<feature type="region of interest" description="Disordered" evidence="5">
    <location>
        <begin position="144"/>
        <end position="187"/>
    </location>
</feature>
<comment type="similarity">
    <text evidence="1">Belongs to the cyclin family.</text>
</comment>
<dbReference type="GO" id="GO:0051726">
    <property type="term" value="P:regulation of cell cycle"/>
    <property type="evidence" value="ECO:0007669"/>
    <property type="project" value="InterPro"/>
</dbReference>
<keyword evidence="3" id="KW-0132">Cell division</keyword>
<dbReference type="GO" id="GO:0051301">
    <property type="term" value="P:cell division"/>
    <property type="evidence" value="ECO:0007669"/>
    <property type="project" value="UniProtKB-KW"/>
</dbReference>
<name>A0A9Q0M2R3_BLOTA</name>
<evidence type="ECO:0000313" key="8">
    <source>
        <dbReference type="Proteomes" id="UP001142055"/>
    </source>
</evidence>
<evidence type="ECO:0000256" key="3">
    <source>
        <dbReference type="ARBA" id="ARBA00022618"/>
    </source>
</evidence>
<keyword evidence="4" id="KW-0131">Cell cycle</keyword>
<feature type="compositionally biased region" description="Low complexity" evidence="5">
    <location>
        <begin position="566"/>
        <end position="579"/>
    </location>
</feature>
<keyword evidence="2" id="KW-0597">Phosphoprotein</keyword>
<feature type="compositionally biased region" description="Polar residues" evidence="5">
    <location>
        <begin position="422"/>
        <end position="434"/>
    </location>
</feature>
<evidence type="ECO:0000256" key="4">
    <source>
        <dbReference type="ARBA" id="ARBA00023306"/>
    </source>
</evidence>
<gene>
    <name evidence="7" type="ORF">RDWZM_009106</name>
</gene>
<organism evidence="7 8">
    <name type="scientific">Blomia tropicalis</name>
    <name type="common">Mite</name>
    <dbReference type="NCBI Taxonomy" id="40697"/>
    <lineage>
        <taxon>Eukaryota</taxon>
        <taxon>Metazoa</taxon>
        <taxon>Ecdysozoa</taxon>
        <taxon>Arthropoda</taxon>
        <taxon>Chelicerata</taxon>
        <taxon>Arachnida</taxon>
        <taxon>Acari</taxon>
        <taxon>Acariformes</taxon>
        <taxon>Sarcoptiformes</taxon>
        <taxon>Astigmata</taxon>
        <taxon>Glycyphagoidea</taxon>
        <taxon>Echimyopodidae</taxon>
        <taxon>Blomia</taxon>
    </lineage>
</organism>
<dbReference type="PANTHER" id="PTHR22896:SF0">
    <property type="entry name" value="CYCLIN N-TERMINAL DOMAIN-CONTAINING PROTEIN"/>
    <property type="match status" value="1"/>
</dbReference>
<dbReference type="InterPro" id="IPR036915">
    <property type="entry name" value="Cyclin-like_sf"/>
</dbReference>
<dbReference type="Proteomes" id="UP001142055">
    <property type="component" value="Chromosome 3"/>
</dbReference>
<feature type="compositionally biased region" description="Low complexity" evidence="5">
    <location>
        <begin position="612"/>
        <end position="623"/>
    </location>
</feature>
<evidence type="ECO:0000256" key="1">
    <source>
        <dbReference type="ARBA" id="ARBA00008742"/>
    </source>
</evidence>
<feature type="compositionally biased region" description="Acidic residues" evidence="5">
    <location>
        <begin position="174"/>
        <end position="187"/>
    </location>
</feature>
<feature type="region of interest" description="Disordered" evidence="5">
    <location>
        <begin position="566"/>
        <end position="623"/>
    </location>
</feature>
<evidence type="ECO:0000313" key="7">
    <source>
        <dbReference type="EMBL" id="KAJ6217949.1"/>
    </source>
</evidence>
<evidence type="ECO:0000256" key="5">
    <source>
        <dbReference type="SAM" id="MobiDB-lite"/>
    </source>
</evidence>
<keyword evidence="8" id="KW-1185">Reference proteome</keyword>
<feature type="domain" description="Cyclin N-terminal" evidence="6">
    <location>
        <begin position="729"/>
        <end position="816"/>
    </location>
</feature>
<dbReference type="FunFam" id="1.10.472.10:FF:000020">
    <property type="entry name" value="CDK5 and ABL1 enzyme substrate 1"/>
    <property type="match status" value="1"/>
</dbReference>
<feature type="compositionally biased region" description="Basic and acidic residues" evidence="5">
    <location>
        <begin position="412"/>
        <end position="421"/>
    </location>
</feature>
<dbReference type="AlphaFoldDB" id="A0A9Q0M2R3"/>
<dbReference type="Pfam" id="PF00134">
    <property type="entry name" value="Cyclin_N"/>
    <property type="match status" value="1"/>
</dbReference>
<reference evidence="7" key="1">
    <citation type="submission" date="2022-12" db="EMBL/GenBank/DDBJ databases">
        <title>Genome assemblies of Blomia tropicalis.</title>
        <authorList>
            <person name="Cui Y."/>
        </authorList>
    </citation>
    <scope>NUCLEOTIDE SEQUENCE</scope>
    <source>
        <tissue evidence="7">Adult mites</tissue>
    </source>
</reference>
<dbReference type="CDD" id="cd20556">
    <property type="entry name" value="CYCLIN_CABLES"/>
    <property type="match status" value="1"/>
</dbReference>